<proteinExistence type="predicted"/>
<accession>A0A1L8WQK5</accession>
<protein>
    <submittedName>
        <fullName evidence="1">Uncharacterized protein</fullName>
    </submittedName>
</protein>
<dbReference type="AlphaFoldDB" id="A0A1L8WQK5"/>
<sequence>MKKMGMEKKVFYKKTAFLIIKNRQKLFLLYLLDLSFWHDS</sequence>
<dbReference type="Proteomes" id="UP000182152">
    <property type="component" value="Unassembled WGS sequence"/>
</dbReference>
<dbReference type="EMBL" id="JXLB01000004">
    <property type="protein sequence ID" value="OJG83281.1"/>
    <property type="molecule type" value="Genomic_DNA"/>
</dbReference>
<comment type="caution">
    <text evidence="1">The sequence shown here is derived from an EMBL/GenBank/DDBJ whole genome shotgun (WGS) entry which is preliminary data.</text>
</comment>
<gene>
    <name evidence="1" type="ORF">RV14_GL001639</name>
</gene>
<evidence type="ECO:0000313" key="2">
    <source>
        <dbReference type="Proteomes" id="UP000182152"/>
    </source>
</evidence>
<keyword evidence="2" id="KW-1185">Reference proteome</keyword>
<reference evidence="1 2" key="1">
    <citation type="submission" date="2014-12" db="EMBL/GenBank/DDBJ databases">
        <title>Draft genome sequences of 29 type strains of Enterococci.</title>
        <authorList>
            <person name="Zhong Z."/>
            <person name="Sun Z."/>
            <person name="Liu W."/>
            <person name="Zhang W."/>
            <person name="Zhang H."/>
        </authorList>
    </citation>
    <scope>NUCLEOTIDE SEQUENCE [LARGE SCALE GENOMIC DNA]</scope>
    <source>
        <strain evidence="1 2">DSM 15687</strain>
    </source>
</reference>
<evidence type="ECO:0000313" key="1">
    <source>
        <dbReference type="EMBL" id="OJG83281.1"/>
    </source>
</evidence>
<name>A0A1L8WQK5_9ENTE</name>
<dbReference type="STRING" id="150033.RV14_GL001639"/>
<organism evidence="1 2">
    <name type="scientific">Enterococcus ratti</name>
    <dbReference type="NCBI Taxonomy" id="150033"/>
    <lineage>
        <taxon>Bacteria</taxon>
        <taxon>Bacillati</taxon>
        <taxon>Bacillota</taxon>
        <taxon>Bacilli</taxon>
        <taxon>Lactobacillales</taxon>
        <taxon>Enterococcaceae</taxon>
        <taxon>Enterococcus</taxon>
    </lineage>
</organism>